<feature type="non-terminal residue" evidence="1">
    <location>
        <position position="1"/>
    </location>
</feature>
<evidence type="ECO:0000313" key="1">
    <source>
        <dbReference type="EMBL" id="CAG8744373.1"/>
    </source>
</evidence>
<reference evidence="1" key="1">
    <citation type="submission" date="2021-06" db="EMBL/GenBank/DDBJ databases">
        <authorList>
            <person name="Kallberg Y."/>
            <person name="Tangrot J."/>
            <person name="Rosling A."/>
        </authorList>
    </citation>
    <scope>NUCLEOTIDE SEQUENCE</scope>
    <source>
        <strain evidence="1">MA461A</strain>
    </source>
</reference>
<proteinExistence type="predicted"/>
<keyword evidence="2" id="KW-1185">Reference proteome</keyword>
<feature type="non-terminal residue" evidence="1">
    <location>
        <position position="57"/>
    </location>
</feature>
<dbReference type="EMBL" id="CAJVQC010030020">
    <property type="protein sequence ID" value="CAG8744373.1"/>
    <property type="molecule type" value="Genomic_DNA"/>
</dbReference>
<name>A0ACA9QBJ3_9GLOM</name>
<accession>A0ACA9QBJ3</accession>
<protein>
    <submittedName>
        <fullName evidence="1">16484_t:CDS:1</fullName>
    </submittedName>
</protein>
<comment type="caution">
    <text evidence="1">The sequence shown here is derived from an EMBL/GenBank/DDBJ whole genome shotgun (WGS) entry which is preliminary data.</text>
</comment>
<organism evidence="1 2">
    <name type="scientific">Racocetra persica</name>
    <dbReference type="NCBI Taxonomy" id="160502"/>
    <lineage>
        <taxon>Eukaryota</taxon>
        <taxon>Fungi</taxon>
        <taxon>Fungi incertae sedis</taxon>
        <taxon>Mucoromycota</taxon>
        <taxon>Glomeromycotina</taxon>
        <taxon>Glomeromycetes</taxon>
        <taxon>Diversisporales</taxon>
        <taxon>Gigasporaceae</taxon>
        <taxon>Racocetra</taxon>
    </lineage>
</organism>
<dbReference type="Proteomes" id="UP000789920">
    <property type="component" value="Unassembled WGS sequence"/>
</dbReference>
<evidence type="ECO:0000313" key="2">
    <source>
        <dbReference type="Proteomes" id="UP000789920"/>
    </source>
</evidence>
<gene>
    <name evidence="1" type="ORF">RPERSI_LOCUS13492</name>
</gene>
<sequence length="57" mass="6415">FHSASLSKSFIITTVVVIGVCYRDFGNFDMFCIVVFGFAQINVLNHSDVNFFPFSIC</sequence>